<reference evidence="1" key="1">
    <citation type="submission" date="2018-04" db="EMBL/GenBank/DDBJ databases">
        <title>Whole genome sequencing of Hypsizygus marmoreus.</title>
        <authorList>
            <person name="Choi I.-G."/>
            <person name="Min B."/>
            <person name="Kim J.-G."/>
            <person name="Kim S."/>
            <person name="Oh Y.-L."/>
            <person name="Kong W.-S."/>
            <person name="Park H."/>
            <person name="Jeong J."/>
            <person name="Song E.-S."/>
        </authorList>
    </citation>
    <scope>NUCLEOTIDE SEQUENCE [LARGE SCALE GENOMIC DNA]</scope>
    <source>
        <strain evidence="1">51987-8</strain>
    </source>
</reference>
<name>A0A369JSY7_HYPMA</name>
<sequence>MWSWDIQAEKWRRERLAGNPPCPRTEIACTYNETLDKVFVFSGYNPCLPTFFIAKRQRFNYSYFADTFMYQPPNPESPPHSAPLASPALQDRDRQAPKWKEVLTRGFPTYRCQAELLSDPVTGKTFLIGGFTNTDGVPSRTDFFSRSFSDVWQLRVEEPGGFFL</sequence>
<dbReference type="Gene3D" id="2.120.10.80">
    <property type="entry name" value="Kelch-type beta propeller"/>
    <property type="match status" value="1"/>
</dbReference>
<comment type="caution">
    <text evidence="1">The sequence shown here is derived from an EMBL/GenBank/DDBJ whole genome shotgun (WGS) entry which is preliminary data.</text>
</comment>
<accession>A0A369JSY7</accession>
<dbReference type="OrthoDB" id="3034859at2759"/>
<dbReference type="Proteomes" id="UP000076154">
    <property type="component" value="Unassembled WGS sequence"/>
</dbReference>
<dbReference type="AlphaFoldDB" id="A0A369JSY7"/>
<keyword evidence="2" id="KW-1185">Reference proteome</keyword>
<gene>
    <name evidence="1" type="ORF">Hypma_008408</name>
</gene>
<evidence type="ECO:0000313" key="1">
    <source>
        <dbReference type="EMBL" id="RDB24340.1"/>
    </source>
</evidence>
<proteinExistence type="predicted"/>
<dbReference type="InParanoid" id="A0A369JSY7"/>
<dbReference type="InterPro" id="IPR015915">
    <property type="entry name" value="Kelch-typ_b-propeller"/>
</dbReference>
<dbReference type="InterPro" id="IPR011043">
    <property type="entry name" value="Gal_Oxase/kelch_b-propeller"/>
</dbReference>
<protein>
    <submittedName>
        <fullName evidence="1">Uncharacterized protein</fullName>
    </submittedName>
</protein>
<dbReference type="SUPFAM" id="SSF50965">
    <property type="entry name" value="Galactose oxidase, central domain"/>
    <property type="match status" value="1"/>
</dbReference>
<dbReference type="EMBL" id="LUEZ02000044">
    <property type="protein sequence ID" value="RDB24340.1"/>
    <property type="molecule type" value="Genomic_DNA"/>
</dbReference>
<evidence type="ECO:0000313" key="2">
    <source>
        <dbReference type="Proteomes" id="UP000076154"/>
    </source>
</evidence>
<organism evidence="1 2">
    <name type="scientific">Hypsizygus marmoreus</name>
    <name type="common">White beech mushroom</name>
    <name type="synonym">Agaricus marmoreus</name>
    <dbReference type="NCBI Taxonomy" id="39966"/>
    <lineage>
        <taxon>Eukaryota</taxon>
        <taxon>Fungi</taxon>
        <taxon>Dikarya</taxon>
        <taxon>Basidiomycota</taxon>
        <taxon>Agaricomycotina</taxon>
        <taxon>Agaricomycetes</taxon>
        <taxon>Agaricomycetidae</taxon>
        <taxon>Agaricales</taxon>
        <taxon>Tricholomatineae</taxon>
        <taxon>Lyophyllaceae</taxon>
        <taxon>Hypsizygus</taxon>
    </lineage>
</organism>